<dbReference type="Gene3D" id="6.10.140.1950">
    <property type="match status" value="1"/>
</dbReference>
<dbReference type="InterPro" id="IPR005139">
    <property type="entry name" value="PCRF"/>
</dbReference>
<dbReference type="InterPro" id="IPR004373">
    <property type="entry name" value="RF-1"/>
</dbReference>
<proteinExistence type="inferred from homology"/>
<dbReference type="RefSeq" id="WP_091966068.1">
    <property type="nucleotide sequence ID" value="NZ_FMAI01000029.1"/>
</dbReference>
<dbReference type="FunFam" id="3.30.70.1660:FF:000004">
    <property type="entry name" value="Peptide chain release factor 1"/>
    <property type="match status" value="1"/>
</dbReference>
<evidence type="ECO:0000256" key="1">
    <source>
        <dbReference type="ARBA" id="ARBA00002986"/>
    </source>
</evidence>
<dbReference type="EMBL" id="FMAI01000029">
    <property type="protein sequence ID" value="SCB54677.1"/>
    <property type="molecule type" value="Genomic_DNA"/>
</dbReference>
<dbReference type="GO" id="GO:0016149">
    <property type="term" value="F:translation release factor activity, codon specific"/>
    <property type="evidence" value="ECO:0007669"/>
    <property type="project" value="UniProtKB-UniRule"/>
</dbReference>
<evidence type="ECO:0000256" key="3">
    <source>
        <dbReference type="ARBA" id="ARBA00010835"/>
    </source>
</evidence>
<dbReference type="SUPFAM" id="SSF75620">
    <property type="entry name" value="Release factor"/>
    <property type="match status" value="1"/>
</dbReference>
<dbReference type="PANTHER" id="PTHR43804">
    <property type="entry name" value="LD18447P"/>
    <property type="match status" value="1"/>
</dbReference>
<keyword evidence="4 7" id="KW-0488">Methylation</keyword>
<sequence>MSSLPEAKLDVLLAHHASLEAESLGQLASERYVQITRELAEITPLIEAVKAYRAAVKELADTEALIADPATDAEMRGMAEAERDELAPKIEELVQKIRVALLPKDAMDDRNVVLEIRAGTGGDEASLFAGDLFRMYERFAALQGWKVEVISASEGTVGGYKEIIAEVQGRGAFSKLKFESGVHRVQRVPDTETQGRIHTSAATVAVLPEVEDVDVDIKNDDLRIETMRAQGAGGQHVNKTESAIRITHIPTGIVVMMQDSRSQHKNRASAMNILRSRIYDAERQRVDAARSAERKEKVGSGDRSERIRTYNFPQGRVTDHRINLTLYKLPQVIAGEALGELTDALTTEHQAAQLAAQGAAA</sequence>
<comment type="function">
    <text evidence="1 7">Peptide chain release factor 1 directs the termination of translation in response to the peptide chain termination codons UAG and UAA.</text>
</comment>
<keyword evidence="5 7" id="KW-0963">Cytoplasm</keyword>
<dbReference type="InterPro" id="IPR045853">
    <property type="entry name" value="Pep_chain_release_fac_I_sf"/>
</dbReference>
<name>A0A1C3XR05_9BRAD</name>
<dbReference type="Gene3D" id="3.30.160.20">
    <property type="match status" value="1"/>
</dbReference>
<evidence type="ECO:0000313" key="10">
    <source>
        <dbReference type="EMBL" id="SCB54677.1"/>
    </source>
</evidence>
<evidence type="ECO:0000313" key="11">
    <source>
        <dbReference type="Proteomes" id="UP000199184"/>
    </source>
</evidence>
<comment type="similarity">
    <text evidence="3 7">Belongs to the prokaryotic/mitochondrial release factor family.</text>
</comment>
<dbReference type="SMART" id="SM00937">
    <property type="entry name" value="PCRF"/>
    <property type="match status" value="1"/>
</dbReference>
<comment type="subcellular location">
    <subcellularLocation>
        <location evidence="2 7">Cytoplasm</location>
    </subcellularLocation>
</comment>
<dbReference type="Proteomes" id="UP000199184">
    <property type="component" value="Unassembled WGS sequence"/>
</dbReference>
<evidence type="ECO:0000256" key="2">
    <source>
        <dbReference type="ARBA" id="ARBA00004496"/>
    </source>
</evidence>
<dbReference type="FunFam" id="3.30.70.1660:FF:000002">
    <property type="entry name" value="Peptide chain release factor 1"/>
    <property type="match status" value="1"/>
</dbReference>
<evidence type="ECO:0000256" key="6">
    <source>
        <dbReference type="ARBA" id="ARBA00022917"/>
    </source>
</evidence>
<dbReference type="Gene3D" id="3.30.70.1660">
    <property type="match status" value="2"/>
</dbReference>
<feature type="domain" description="Prokaryotic-type class I peptide chain release factors" evidence="9">
    <location>
        <begin position="228"/>
        <end position="244"/>
    </location>
</feature>
<feature type="modified residue" description="N5-methylglutamine" evidence="7">
    <location>
        <position position="235"/>
    </location>
</feature>
<dbReference type="GO" id="GO:0005829">
    <property type="term" value="C:cytosol"/>
    <property type="evidence" value="ECO:0007669"/>
    <property type="project" value="UniProtKB-ARBA"/>
</dbReference>
<dbReference type="PANTHER" id="PTHR43804:SF7">
    <property type="entry name" value="LD18447P"/>
    <property type="match status" value="1"/>
</dbReference>
<protein>
    <recommendedName>
        <fullName evidence="7 8">Peptide chain release factor 1</fullName>
        <shortName evidence="7">RF-1</shortName>
    </recommendedName>
</protein>
<dbReference type="Pfam" id="PF00472">
    <property type="entry name" value="RF-1"/>
    <property type="match status" value="1"/>
</dbReference>
<accession>A0A1C3XR05</accession>
<evidence type="ECO:0000256" key="7">
    <source>
        <dbReference type="HAMAP-Rule" id="MF_00093"/>
    </source>
</evidence>
<dbReference type="NCBIfam" id="NF001859">
    <property type="entry name" value="PRK00591.1"/>
    <property type="match status" value="1"/>
</dbReference>
<gene>
    <name evidence="7" type="primary">prfA</name>
    <name evidence="10" type="ORF">GA0061098_102930</name>
</gene>
<evidence type="ECO:0000256" key="8">
    <source>
        <dbReference type="NCBIfam" id="TIGR00019"/>
    </source>
</evidence>
<evidence type="ECO:0000256" key="4">
    <source>
        <dbReference type="ARBA" id="ARBA00022481"/>
    </source>
</evidence>
<dbReference type="PROSITE" id="PS00745">
    <property type="entry name" value="RF_PROK_I"/>
    <property type="match status" value="1"/>
</dbReference>
<dbReference type="InterPro" id="IPR050057">
    <property type="entry name" value="Prokaryotic/Mito_RF"/>
</dbReference>
<dbReference type="AlphaFoldDB" id="A0A1C3XR05"/>
<dbReference type="HAMAP" id="MF_00093">
    <property type="entry name" value="Rel_fac_1"/>
    <property type="match status" value="1"/>
</dbReference>
<reference evidence="11" key="1">
    <citation type="submission" date="2016-08" db="EMBL/GenBank/DDBJ databases">
        <authorList>
            <person name="Varghese N."/>
            <person name="Submissions Spin"/>
        </authorList>
    </citation>
    <scope>NUCLEOTIDE SEQUENCE [LARGE SCALE GENOMIC DNA]</scope>
    <source>
        <strain evidence="11">ERR11</strain>
    </source>
</reference>
<keyword evidence="11" id="KW-1185">Reference proteome</keyword>
<comment type="PTM">
    <text evidence="7">Methylated by PrmC. Methylation increases the termination efficiency of RF1.</text>
</comment>
<dbReference type="Pfam" id="PF03462">
    <property type="entry name" value="PCRF"/>
    <property type="match status" value="1"/>
</dbReference>
<dbReference type="FunFam" id="3.30.160.20:FF:000004">
    <property type="entry name" value="Peptide chain release factor 1"/>
    <property type="match status" value="1"/>
</dbReference>
<dbReference type="NCBIfam" id="TIGR00019">
    <property type="entry name" value="prfA"/>
    <property type="match status" value="1"/>
</dbReference>
<dbReference type="InterPro" id="IPR000352">
    <property type="entry name" value="Pep_chain_release_fac_I"/>
</dbReference>
<evidence type="ECO:0000259" key="9">
    <source>
        <dbReference type="PROSITE" id="PS00745"/>
    </source>
</evidence>
<keyword evidence="6 7" id="KW-0648">Protein biosynthesis</keyword>
<evidence type="ECO:0000256" key="5">
    <source>
        <dbReference type="ARBA" id="ARBA00022490"/>
    </source>
</evidence>
<organism evidence="10 11">
    <name type="scientific">Bradyrhizobium shewense</name>
    <dbReference type="NCBI Taxonomy" id="1761772"/>
    <lineage>
        <taxon>Bacteria</taxon>
        <taxon>Pseudomonadati</taxon>
        <taxon>Pseudomonadota</taxon>
        <taxon>Alphaproteobacteria</taxon>
        <taxon>Hyphomicrobiales</taxon>
        <taxon>Nitrobacteraceae</taxon>
        <taxon>Bradyrhizobium</taxon>
    </lineage>
</organism>